<evidence type="ECO:0000256" key="5">
    <source>
        <dbReference type="SAM" id="MobiDB-lite"/>
    </source>
</evidence>
<evidence type="ECO:0000313" key="8">
    <source>
        <dbReference type="Proteomes" id="UP000002219"/>
    </source>
</evidence>
<dbReference type="Proteomes" id="UP000002219">
    <property type="component" value="Chromosome 1"/>
</dbReference>
<comment type="cofactor">
    <cofactor evidence="1">
        <name>pantetheine 4'-phosphate</name>
        <dbReference type="ChEBI" id="CHEBI:47942"/>
    </cofactor>
</comment>
<dbReference type="FunFam" id="3.40.50.980:FF:000001">
    <property type="entry name" value="Non-ribosomal peptide synthetase"/>
    <property type="match status" value="1"/>
</dbReference>
<dbReference type="Gene3D" id="3.40.50.1820">
    <property type="entry name" value="alpha/beta hydrolase"/>
    <property type="match status" value="1"/>
</dbReference>
<feature type="region of interest" description="Disordered" evidence="5">
    <location>
        <begin position="106"/>
        <end position="137"/>
    </location>
</feature>
<dbReference type="FunFam" id="1.10.1200.10:FF:000005">
    <property type="entry name" value="Nonribosomal peptide synthetase 1"/>
    <property type="match status" value="2"/>
</dbReference>
<dbReference type="Pfam" id="PF00550">
    <property type="entry name" value="PP-binding"/>
    <property type="match status" value="2"/>
</dbReference>
<dbReference type="SUPFAM" id="SSF47336">
    <property type="entry name" value="ACP-like"/>
    <property type="match status" value="2"/>
</dbReference>
<dbReference type="InterPro" id="IPR001031">
    <property type="entry name" value="Thioesterase"/>
</dbReference>
<dbReference type="InterPro" id="IPR001242">
    <property type="entry name" value="Condensation_dom"/>
</dbReference>
<feature type="domain" description="Carrier" evidence="6">
    <location>
        <begin position="999"/>
        <end position="1074"/>
    </location>
</feature>
<dbReference type="InterPro" id="IPR010071">
    <property type="entry name" value="AA_adenyl_dom"/>
</dbReference>
<gene>
    <name evidence="7" type="ordered locus">Ndas_1741</name>
</gene>
<accession>D7B4X9</accession>
<dbReference type="eggNOG" id="COG1020">
    <property type="taxonomic scope" value="Bacteria"/>
</dbReference>
<dbReference type="SUPFAM" id="SSF56801">
    <property type="entry name" value="Acetyl-CoA synthetase-like"/>
    <property type="match status" value="2"/>
</dbReference>
<dbReference type="CDD" id="cd05930">
    <property type="entry name" value="A_NRPS"/>
    <property type="match status" value="2"/>
</dbReference>
<dbReference type="HOGENOM" id="CLU_000022_0_1_11"/>
<organism evidence="7 8">
    <name type="scientific">Nocardiopsis dassonvillei (strain ATCC 23218 / DSM 43111 / CIP 107115 / JCM 7437 / KCTC 9190 / NBRC 14626 / NCTC 10488 / NRRL B-5397 / IMRU 509)</name>
    <name type="common">Actinomadura dassonvillei</name>
    <dbReference type="NCBI Taxonomy" id="446468"/>
    <lineage>
        <taxon>Bacteria</taxon>
        <taxon>Bacillati</taxon>
        <taxon>Actinomycetota</taxon>
        <taxon>Actinomycetes</taxon>
        <taxon>Streptosporangiales</taxon>
        <taxon>Nocardiopsidaceae</taxon>
        <taxon>Nocardiopsis</taxon>
    </lineage>
</organism>
<dbReference type="Gene3D" id="1.10.1200.10">
    <property type="entry name" value="ACP-like"/>
    <property type="match status" value="1"/>
</dbReference>
<evidence type="ECO:0000256" key="2">
    <source>
        <dbReference type="ARBA" id="ARBA00006432"/>
    </source>
</evidence>
<evidence type="ECO:0000259" key="6">
    <source>
        <dbReference type="PROSITE" id="PS50075"/>
    </source>
</evidence>
<dbReference type="GO" id="GO:0031177">
    <property type="term" value="F:phosphopantetheine binding"/>
    <property type="evidence" value="ECO:0007669"/>
    <property type="project" value="InterPro"/>
</dbReference>
<dbReference type="InterPro" id="IPR009081">
    <property type="entry name" value="PP-bd_ACP"/>
</dbReference>
<dbReference type="InterPro" id="IPR045851">
    <property type="entry name" value="AMP-bd_C_sf"/>
</dbReference>
<evidence type="ECO:0000313" key="7">
    <source>
        <dbReference type="EMBL" id="ADH67169.1"/>
    </source>
</evidence>
<dbReference type="Gene3D" id="3.30.559.30">
    <property type="entry name" value="Nonribosomal peptide synthetase, condensation domain"/>
    <property type="match status" value="2"/>
</dbReference>
<dbReference type="Gene3D" id="2.30.38.10">
    <property type="entry name" value="Luciferase, Domain 3"/>
    <property type="match status" value="2"/>
</dbReference>
<dbReference type="Pfam" id="PF00668">
    <property type="entry name" value="Condensation"/>
    <property type="match status" value="3"/>
</dbReference>
<keyword evidence="3" id="KW-0596">Phosphopantetheine</keyword>
<dbReference type="InterPro" id="IPR020806">
    <property type="entry name" value="PKS_PP-bd"/>
</dbReference>
<dbReference type="SUPFAM" id="SSF53474">
    <property type="entry name" value="alpha/beta-Hydrolases"/>
    <property type="match status" value="1"/>
</dbReference>
<dbReference type="NCBIfam" id="TIGR01733">
    <property type="entry name" value="AA-adenyl-dom"/>
    <property type="match status" value="2"/>
</dbReference>
<sequence length="2403" mass="256015">MEGASATYNIPVVTRVRGPVDVGALGAALNDVVGRHEVLRTVFAEVNGEPVQRVLDADTGGRVELGVSECAPEDVGAVVADHAAHLFDLEHDIPVHAHLVRVLPETGAEQKADPGAVQEAGAVSGQEPAAGADQEAAPGPVQEWVVVLVVHHIAGDGASMGPLSRDLGQAYQTRCSGQTPRWEELPVQYVDYALWQHELWGSDDEPTDLAREQVEFWRQHLAGAPEELVLPTDRPRPAVSSYQGGQVSVPATEGALGRVRELARASGATVFMIAQAAVAALLSRLGAGTDVVVGTVVEGREDPALEDLVGFFVNTVVLRTDLSGDPSFAELLGRVREADLAAFDHAQVPFERVVEALRPSRSLARHPLFQVFVSYTSGGADMMSLPGLVSTAHRVQSDAVHFDLEFSFEEAETLDGSGLQLSVNVGYTRDLFDEETARLLGERLVRMLEQACANPDTAVSRFDSLAPEERKTLLQDWGTAEPAAAAPLETVLDVFRAQVETAPDEIALVAQDGELDFRTLNTRANRLAAVLRQRGVGAESRVVLALPRTCDLLVSMLAVLKAGGAFVPVEPDSPADRTALILANNRPSLIVTTGAWSQGLELGVPRLVLDSQDVRAEIDLQSTDDPGPEDRPSPEHPAYVIHTSGSTGVPKGVIVEHRSLRAHLGSIRDGLLAPECRSAGKSRMRLALIAPFSFDACWDEIAGMLAGHELHLISDEVRHDADLLKDYVVEQRIDFLNTTPTLAQYLVNAGLLDDPRHRPAIVSTGGEAIGESLWNRLARSETSGYNYYGPTETTVNATSARITERDVPSMGGPVAGTRLFVLDEGLSLVPAGVVGELYISGAGLARGYVNQPSLTASRFVACPFAPGERMYRTGDLVRWTQRGELVFVGRSDDQVKVRGFRIELGEIEAATTALDGVADAVASVHQSADGDKRLVAYVVPEPGCEVDPERVRGDLGRVVPEYMVPWAVMALDALPLTVNGKVDRTALPAPEVASGQGRAPRNPREEVLCGLFAQVLGVERVGIDDDFFALGGHSLSATRLMGRVRSVLGVRAGVRVLFEAPTVAGLLPRLEGSGGSGELVGLSRVGRRPGVVPLSFAQRRLWFLSRLEGASATYNIPVVTRVRGPVDVGALGAALNDVVGRHEVLRTVFAEVNGEPVQRVLDADTGGRVELGVSECAPDRVGAVVADHAAHLFDLEHDIPVHAHLVRVLPETGAVQEWVVVLVVHHIAGDGASMGPLSRDLGQAYQTRCSGQTPRWEELPVQYVDYALWQHELWGSDDEPTDLAREQVEFWRQHLAGAPEELVLPTDRPRPAVSSYQGGQVSVPATEGTLGRVRELARASGATVFMIAQAAVAAVLSRLGAGTDIVVGTVVEGREDPALEDLVGFFVNTVVLRTDLSGDPSFTELLGRVRQADLAAFDHAQVPFERVVEALRPSRSLARHPLFQVSVAWEEDGGYSGVELPGVEGVSVQVAEVAAKFDLFFGFGVDAAGGLRVSVVYARDLFDRASACLLGERLVRVVEQVCADPDVAVRDLNILGADEHHRLRAWGTGPTTAHTPGTIVDSFRSQAEHSSQAVAVESGSERLTYAELDARSNRVARWLVARGVGPEVPVVVSMGRGVGLVVSLLAVMKAGGVYVPVDPDYPSARQRHIVSGTGARLALVDGTAHVPPEGIESVLLQELDLSGYACGPLSDRDRVSALRLANTAYVIHTSGSTGVPKGVAVTHTGIDRLVSCNPLREGDRVALCISPAFDVSVQEIYAPLCQGATLVIPDEGLTGFELSEFVAEQRVTSLTVPVAVLATMPGNGLPSLRRLVVGGEACPQHLVDLWAPGRSMHNAYGPTEGTVCATASEPLRPLGQDGPVTIGGPVASTEVFVLDEGLSLVPAGVVGELYISGAGLARGYVNQPSLTASRFVACPFAPGERMYRTGDLVRWTQRGELIFVGRSDDQVKVRGFRIELGEIEAATTALDGVADAVASVHHSADGDKRLVAYVVPEPGRAIDSERVRGDLGRVVPEYMVPWAVVGLESLPLTVNGKVDRSALPAPEVVSGTGRAPRNPREEVLCGLFAQVLGVERVGIDDDFFVLGGHSLSATRLMGRVRSVLGVRAGVRALFETPTVAGLAERLLSDGLFQRDGRSPGIGGVVTYHGDGNLPPLFLFPPVNGLGWCYSSLLGHLPSDRPVHILHDPRLETDEVLPLTVAELASHHAERIRKLSSDRRRVLLGWSFGGTVAQQAARELTEAGEAPDRLILLDAHVGGADRTDPDPSPEDVCSAAFDGLVVPVGPADDRPRTPDVRAALEARGSALSSLDGPVLERLFQIARHNVAAMAAHRSAGTDVPTAFVEARQEGDEPPATHGWADLLGSDVRVRATAVDHFALLSPRSAGSVGPLVASLLPQVDRLDGTPNR</sequence>
<dbReference type="InterPro" id="IPR036736">
    <property type="entry name" value="ACP-like_sf"/>
</dbReference>
<name>D7B4X9_NOCDD</name>
<dbReference type="InterPro" id="IPR029058">
    <property type="entry name" value="AB_hydrolase_fold"/>
</dbReference>
<dbReference type="InterPro" id="IPR020802">
    <property type="entry name" value="TesA-like"/>
</dbReference>
<evidence type="ECO:0000256" key="4">
    <source>
        <dbReference type="ARBA" id="ARBA00022553"/>
    </source>
</evidence>
<dbReference type="SMART" id="SM00824">
    <property type="entry name" value="PKS_TE"/>
    <property type="match status" value="1"/>
</dbReference>
<dbReference type="KEGG" id="nda:Ndas_1741"/>
<dbReference type="InterPro" id="IPR025110">
    <property type="entry name" value="AMP-bd_C"/>
</dbReference>
<keyword evidence="4" id="KW-0597">Phosphoprotein</keyword>
<dbReference type="FunFam" id="2.30.38.10:FF:000001">
    <property type="entry name" value="Non-ribosomal peptide synthetase PvdI"/>
    <property type="match status" value="2"/>
</dbReference>
<dbReference type="Pfam" id="PF00501">
    <property type="entry name" value="AMP-binding"/>
    <property type="match status" value="2"/>
</dbReference>
<evidence type="ECO:0000256" key="3">
    <source>
        <dbReference type="ARBA" id="ARBA00022450"/>
    </source>
</evidence>
<dbReference type="Pfam" id="PF00975">
    <property type="entry name" value="Thioesterase"/>
    <property type="match status" value="1"/>
</dbReference>
<feature type="region of interest" description="Disordered" evidence="5">
    <location>
        <begin position="620"/>
        <end position="639"/>
    </location>
</feature>
<keyword evidence="8" id="KW-1185">Reference proteome</keyword>
<dbReference type="Gene3D" id="3.30.300.30">
    <property type="match status" value="2"/>
</dbReference>
<dbReference type="CDD" id="cd19540">
    <property type="entry name" value="LCL_NRPS-like"/>
    <property type="match status" value="2"/>
</dbReference>
<dbReference type="InterPro" id="IPR000873">
    <property type="entry name" value="AMP-dep_synth/lig_dom"/>
</dbReference>
<evidence type="ECO:0000256" key="1">
    <source>
        <dbReference type="ARBA" id="ARBA00001957"/>
    </source>
</evidence>
<dbReference type="GO" id="GO:0003824">
    <property type="term" value="F:catalytic activity"/>
    <property type="evidence" value="ECO:0007669"/>
    <property type="project" value="InterPro"/>
</dbReference>
<dbReference type="SUPFAM" id="SSF52777">
    <property type="entry name" value="CoA-dependent acyltransferases"/>
    <property type="match status" value="5"/>
</dbReference>
<dbReference type="InterPro" id="IPR020845">
    <property type="entry name" value="AMP-binding_CS"/>
</dbReference>
<dbReference type="GO" id="GO:0008610">
    <property type="term" value="P:lipid biosynthetic process"/>
    <property type="evidence" value="ECO:0007669"/>
    <property type="project" value="UniProtKB-ARBA"/>
</dbReference>
<dbReference type="GO" id="GO:0043041">
    <property type="term" value="P:amino acid activation for nonribosomal peptide biosynthetic process"/>
    <property type="evidence" value="ECO:0007669"/>
    <property type="project" value="TreeGrafter"/>
</dbReference>
<reference evidence="7 8" key="1">
    <citation type="journal article" date="2010" name="Stand. Genomic Sci.">
        <title>Complete genome sequence of Nocardiopsis dassonvillei type strain (IMRU 509).</title>
        <authorList>
            <person name="Sun H."/>
            <person name="Lapidus A."/>
            <person name="Nolan M."/>
            <person name="Lucas S."/>
            <person name="Del Rio T.G."/>
            <person name="Tice H."/>
            <person name="Cheng J.F."/>
            <person name="Tapia R."/>
            <person name="Han C."/>
            <person name="Goodwin L."/>
            <person name="Pitluck S."/>
            <person name="Pagani I."/>
            <person name="Ivanova N."/>
            <person name="Mavromatis K."/>
            <person name="Mikhailova N."/>
            <person name="Pati A."/>
            <person name="Chen A."/>
            <person name="Palaniappan K."/>
            <person name="Land M."/>
            <person name="Hauser L."/>
            <person name="Chang Y.J."/>
            <person name="Jeffries C.D."/>
            <person name="Djao O.D."/>
            <person name="Rohde M."/>
            <person name="Sikorski J."/>
            <person name="Goker M."/>
            <person name="Woyke T."/>
            <person name="Bristow J."/>
            <person name="Eisen J.A."/>
            <person name="Markowitz V."/>
            <person name="Hugenholtz P."/>
            <person name="Kyrpides N.C."/>
            <person name="Klenk H.P."/>
        </authorList>
    </citation>
    <scope>NUCLEOTIDE SEQUENCE [LARGE SCALE GENOMIC DNA]</scope>
    <source>
        <strain evidence="8">ATCC 23218 / DSM 43111 / CIP 107115 / JCM 7437 / KCTC 9190 / NBRC 14626 / NCTC 10488 / NRRL B-5397 / IMRU 509</strain>
    </source>
</reference>
<dbReference type="PROSITE" id="PS50075">
    <property type="entry name" value="CARRIER"/>
    <property type="match status" value="2"/>
</dbReference>
<dbReference type="Gene3D" id="3.40.50.980">
    <property type="match status" value="4"/>
</dbReference>
<dbReference type="STRING" id="446468.Ndas_1741"/>
<dbReference type="FunFam" id="3.30.300.30:FF:000010">
    <property type="entry name" value="Enterobactin synthetase component F"/>
    <property type="match status" value="2"/>
</dbReference>
<dbReference type="SMART" id="SM00823">
    <property type="entry name" value="PKS_PP"/>
    <property type="match status" value="2"/>
</dbReference>
<dbReference type="PANTHER" id="PTHR45527">
    <property type="entry name" value="NONRIBOSOMAL PEPTIDE SYNTHETASE"/>
    <property type="match status" value="1"/>
</dbReference>
<feature type="domain" description="Carrier" evidence="6">
    <location>
        <begin position="2051"/>
        <end position="2126"/>
    </location>
</feature>
<dbReference type="InterPro" id="IPR023213">
    <property type="entry name" value="CAT-like_dom_sf"/>
</dbReference>
<dbReference type="PROSITE" id="PS00455">
    <property type="entry name" value="AMP_BINDING"/>
    <property type="match status" value="2"/>
</dbReference>
<dbReference type="GO" id="GO:0005829">
    <property type="term" value="C:cytosol"/>
    <property type="evidence" value="ECO:0007669"/>
    <property type="project" value="TreeGrafter"/>
</dbReference>
<protein>
    <submittedName>
        <fullName evidence="7">Amino acid adenylation domain protein</fullName>
    </submittedName>
</protein>
<dbReference type="PANTHER" id="PTHR45527:SF1">
    <property type="entry name" value="FATTY ACID SYNTHASE"/>
    <property type="match status" value="1"/>
</dbReference>
<dbReference type="Pfam" id="PF13193">
    <property type="entry name" value="AMP-binding_C"/>
    <property type="match status" value="2"/>
</dbReference>
<proteinExistence type="inferred from homology"/>
<dbReference type="EMBL" id="CP002040">
    <property type="protein sequence ID" value="ADH67169.1"/>
    <property type="molecule type" value="Genomic_DNA"/>
</dbReference>
<comment type="similarity">
    <text evidence="2">Belongs to the ATP-dependent AMP-binding enzyme family.</text>
</comment>
<dbReference type="GO" id="GO:0044550">
    <property type="term" value="P:secondary metabolite biosynthetic process"/>
    <property type="evidence" value="ECO:0007669"/>
    <property type="project" value="TreeGrafter"/>
</dbReference>
<dbReference type="Gene3D" id="3.30.559.10">
    <property type="entry name" value="Chloramphenicol acetyltransferase-like domain"/>
    <property type="match status" value="2"/>
</dbReference>